<evidence type="ECO:0000256" key="1">
    <source>
        <dbReference type="ARBA" id="ARBA00000707"/>
    </source>
</evidence>
<evidence type="ECO:0000313" key="12">
    <source>
        <dbReference type="EMBL" id="KAK4024515.1"/>
    </source>
</evidence>
<evidence type="ECO:0000256" key="8">
    <source>
        <dbReference type="ARBA" id="ARBA00022807"/>
    </source>
</evidence>
<feature type="region of interest" description="Disordered" evidence="9">
    <location>
        <begin position="2696"/>
        <end position="2724"/>
    </location>
</feature>
<feature type="region of interest" description="Disordered" evidence="9">
    <location>
        <begin position="1400"/>
        <end position="1445"/>
    </location>
</feature>
<evidence type="ECO:0000256" key="7">
    <source>
        <dbReference type="ARBA" id="ARBA00022801"/>
    </source>
</evidence>
<accession>A0ABR0AHA4</accession>
<reference evidence="12 13" key="1">
    <citation type="journal article" date="2023" name="Nucleic Acids Res.">
        <title>The hologenome of Daphnia magna reveals possible DNA methylation and microbiome-mediated evolution of the host genome.</title>
        <authorList>
            <person name="Chaturvedi A."/>
            <person name="Li X."/>
            <person name="Dhandapani V."/>
            <person name="Marshall H."/>
            <person name="Kissane S."/>
            <person name="Cuenca-Cambronero M."/>
            <person name="Asole G."/>
            <person name="Calvet F."/>
            <person name="Ruiz-Romero M."/>
            <person name="Marangio P."/>
            <person name="Guigo R."/>
            <person name="Rago D."/>
            <person name="Mirbahai L."/>
            <person name="Eastwood N."/>
            <person name="Colbourne J.K."/>
            <person name="Zhou J."/>
            <person name="Mallon E."/>
            <person name="Orsini L."/>
        </authorList>
    </citation>
    <scope>NUCLEOTIDE SEQUENCE [LARGE SCALE GENOMIC DNA]</scope>
    <source>
        <strain evidence="12">LRV0_1</strain>
    </source>
</reference>
<dbReference type="InterPro" id="IPR021905">
    <property type="entry name" value="DUF3517"/>
</dbReference>
<gene>
    <name evidence="12" type="ORF">OUZ56_009937</name>
</gene>
<evidence type="ECO:0000256" key="9">
    <source>
        <dbReference type="SAM" id="MobiDB-lite"/>
    </source>
</evidence>
<feature type="compositionally biased region" description="Polar residues" evidence="9">
    <location>
        <begin position="1407"/>
        <end position="1423"/>
    </location>
</feature>
<keyword evidence="5" id="KW-0645">Protease</keyword>
<dbReference type="InterPro" id="IPR001394">
    <property type="entry name" value="Peptidase_C19_UCH"/>
</dbReference>
<sequence length="2724" mass="303928">MDVEDENISTLMAMGFPDIGEIKRALRLAKNDLNEAVAILTNDQSVSSYGPVADLNIDVDMKDVAGLSKGSSEEASVAESGTDGFPETHLYELESRVFTDQWSIPYKKDESLHKCLAAATKLIEEGFGENDENMQRFLNKCMPEAFRKLLNSGAVQRWNSEIQKGIFNMLELFVDLLVVCMKHKPVPVQMLNQVFALACDLDCEWNCKNKSQHSEEKHWEDLFGPGEIFARSPENFNQDPYGWLVDLLNHFGAKNGFGMIQDSFEEDLDPVSMAAILRPLGNCAELLNPSAVCPMLTKCLEQALNHVTKLDDKDLKNKDIGAVLELLVALKLLCKCLWPDLADRMNNIRLEVILRMLKTPHFSTRMNALKEVSKLVEEAESTSPKKSSIPGDQLAEWLSDHQVLSVALEGNIDHVQYTDRIKGLVEFLGPRLSSDELSQIWAMGEKSFHVVDNLHSVLAAAAPKLAPAQLDHLLLLVQEKWQRNSNDRMREKLLSFLGQLGKECRVSKTGSKILETLWDLARYAGLPCHLVERALDEHLSVLAEIPNKEQLRKTYVLRCIDDLKKGNQGTLPLLRHLLNVARSMVKGSGTYHKPDKTALAEWNTNHEIVKLLLVSLGKCHLQAVASAKILCKPLTQETIVDARYGYRHGQLIQAHLDLLQMLLKEADLYLPWARCKEMWDILVTNPDGCEADRECCFQWFASCLGDMQPDTQSALFREKILKSDPVHLTLKGFECVKTFFESVNVSDGKMRRFGTQAMVEKLDPVGTDYFWQVALESPNEDLAKEAMGHILDISYLHLAPRMKKDPAVLHRKFINDCYKRLETQVPCSKAMGSTTPAIALAQLKSLAPDKKSGCLQHIRRLLELVEKYISVIEESHPAPRTILPHGLSFKGEPIGLHIKTEDSKTDIDLLVHSHETIWAVKQKIASLLRLNAEQLMLVIGDRPSILGREQKSLSQLGCTDKQTWVVKSASGPGAVSSGAQLTELKENWDELPSTPSPVVGSLPQDAGENEMEEAAAVCTSNTSAARISFHIEQERSLPGIVMANGGQVFTMLYQLSEINDLKIQETIRRLLHLIPTDPAVLEVLEKVASRRSAASAFSTAALFDVDVRPRPSVVLNASNSSSLTPPMRASGSSVVGHAAIATSPTKSAPALSVSHRPGGLASNIRSASFRRIPHHLPVDKSDSKETVEDMLRGLLNPTAPSMSPFRVLYNLEVLSGRLMPTFFDSAAVNNSNVFKQEFLSACGLNFVSRVLRKDYFSQDVNYEIRQGCCLIALQLARFLLCGEVDEAASSMATKSQMTPSKLQLTPTKMTPTKISPMRQTTPMKIQLSPIKLQSVTTSLSFSCSPVKETSLETAKAALQVLQTLSEVEFLDMISCFARVCWAAAAGKLYLAAAPGSSSLPNKELGGTSESGPGSNCSIPSSLPNPGRRSRQSSTGSTSSTSSSCGDTDTAGLYFGICASNKELCSKDVLIACEALELLITCLEVRGTKELTAFFSFPYVKDFIIDILLGCASSEVRDKASALFFRLSQAQNQFSKHSLTQILVKAPVPLWITSCTTRGASQRLLAQCSQYFNLRCRLLSSLSSADQRSLGLVAVSMLNDEVAWLSNFTPYSGTSSNEMEQADNALLAGHLNVVRGLLNCEGVNRKEAGKLLIPDLLNQYLFPASKLIAEGLKRASFLSTPTNINPKCSQTESRLAAYALIIELVFECRENLEAIVKQLISMHHRFNPDLAKEFEFEPAVEGRAACNYVGLKNAGATCYMNSVIQQLLLIPGLKESLLAIDDEESDEDTLFFQFQMVMGHLQDSKLQHYVPEKFWRCLRLRGQPVNVREQQDSFEFFTHLADSIDEHLFKIGREKLFQNTLGGVFSDQMICKECPHRYEREQIFLALNLTVKSHNLVDSLEQFVKGELLEGDNAYFCEECGVKRNTVKRMCIKTLPSTLVIQLKRFYYDWDAGRSLKFDDYFQFPWDLDMAPYTSEGIQERERTDSPSVDVTLTSSSKNRNSLTLKSTRMSSSNYELVGVVVHSGQASAGHYYSFIKERKRSDNTCRNRWLKFNDTTVEEFEMNDTTLEAECFGGTYKAKSYDTTNGFPETRQRYWNGYILFYDRVEDPTKTPRTPRKGTINSVTNSSIVTRSRSFRAVGSLSTTPNKLSSASIGCFPQRDSLSQLSELLNHGERQGLFGGKMPARVQQAVREENLRFLKSRDVYCPDYYEFIYELCQANASKDMTTGACAIPSVNLAVHFLCHTYLRIRAKESSRLSSWVDLINNYTSTFKECSLWVIDFWSGEEGTKHIKSFLLECPSRSVRQQFSRILENSLSSFFSHGGLTTELCLIKLLESLLSMLDKDVPDNCKTCPQFFYLLSAYANMGVKQCQHLFQLGAFRKLLVFLLGADRVGQSPPSPSSSPRENHSKGTTMGQKSLAIPLPAPSPTSTLQRRWSQTQAKDFHDLHTTLATLILQCDLQDADAEVQEADNRGRLATPSDVTAALYGQNSVFYLQELVVACCHLNNISCTSAVIRMLLYATRGKSDFSRALLRETLHQCAVVSASELKNLTQLLQEILVLEDCQQFNRLQCVIDGFTDKDGQSVEGVLALIQSQQSSDSRRAYQLMKFLVSLANRLQIAKDYLLQSPCKWQWSVNWLKQKIEQSYWSPHADLSNENSNTRIFQRTTSAQVTLEEATALLTEFESSDMETETDLEFGLAQPAENDETPTTLESASKSKCRFSLGPS</sequence>
<protein>
    <recommendedName>
        <fullName evidence="3">ubiquitinyl hydrolase 1</fullName>
        <ecNumber evidence="3">3.4.19.12</ecNumber>
    </recommendedName>
</protein>
<dbReference type="Proteomes" id="UP001234178">
    <property type="component" value="Unassembled WGS sequence"/>
</dbReference>
<dbReference type="SUPFAM" id="SSF48371">
    <property type="entry name" value="ARM repeat"/>
    <property type="match status" value="1"/>
</dbReference>
<dbReference type="PROSITE" id="PS50235">
    <property type="entry name" value="USP_3"/>
    <property type="match status" value="1"/>
</dbReference>
<evidence type="ECO:0000256" key="4">
    <source>
        <dbReference type="ARBA" id="ARBA00022553"/>
    </source>
</evidence>
<dbReference type="PROSITE" id="PS00973">
    <property type="entry name" value="USP_2"/>
    <property type="match status" value="1"/>
</dbReference>
<feature type="compositionally biased region" description="Polar residues" evidence="9">
    <location>
        <begin position="2705"/>
        <end position="2714"/>
    </location>
</feature>
<dbReference type="InterPro" id="IPR033382">
    <property type="entry name" value="USP24_UBA"/>
</dbReference>
<dbReference type="Pfam" id="PF12030">
    <property type="entry name" value="DUF3517"/>
    <property type="match status" value="2"/>
</dbReference>
<comment type="caution">
    <text evidence="12">The sequence shown here is derived from an EMBL/GenBank/DDBJ whole genome shotgun (WGS) entry which is preliminary data.</text>
</comment>
<dbReference type="InterPro" id="IPR056850">
    <property type="entry name" value="ARM_UBP34_24_USP9X_Y"/>
</dbReference>
<organism evidence="12 13">
    <name type="scientific">Daphnia magna</name>
    <dbReference type="NCBI Taxonomy" id="35525"/>
    <lineage>
        <taxon>Eukaryota</taxon>
        <taxon>Metazoa</taxon>
        <taxon>Ecdysozoa</taxon>
        <taxon>Arthropoda</taxon>
        <taxon>Crustacea</taxon>
        <taxon>Branchiopoda</taxon>
        <taxon>Diplostraca</taxon>
        <taxon>Cladocera</taxon>
        <taxon>Anomopoda</taxon>
        <taxon>Daphniidae</taxon>
        <taxon>Daphnia</taxon>
    </lineage>
</organism>
<proteinExistence type="inferred from homology"/>
<dbReference type="EC" id="3.4.19.12" evidence="3"/>
<keyword evidence="13" id="KW-1185">Reference proteome</keyword>
<keyword evidence="7" id="KW-0378">Hydrolase</keyword>
<dbReference type="Gene3D" id="1.10.8.10">
    <property type="entry name" value="DNA helicase RuvA subunit, C-terminal domain"/>
    <property type="match status" value="1"/>
</dbReference>
<dbReference type="Pfam" id="PF22900">
    <property type="entry name" value="UCH_UBL1"/>
    <property type="match status" value="1"/>
</dbReference>
<dbReference type="PANTHER" id="PTHR24006:SF943">
    <property type="entry name" value="UBIQUITIN CARBOXYL-TERMINAL HYDROLASE PUF"/>
    <property type="match status" value="1"/>
</dbReference>
<dbReference type="Pfam" id="PF25010">
    <property type="entry name" value="ARM_UBP24_USP9X-Y"/>
    <property type="match status" value="1"/>
</dbReference>
<dbReference type="InterPro" id="IPR055176">
    <property type="entry name" value="UBP24/USP9X/USP9Y_UBL"/>
</dbReference>
<dbReference type="InterPro" id="IPR016024">
    <property type="entry name" value="ARM-type_fold"/>
</dbReference>
<evidence type="ECO:0000256" key="3">
    <source>
        <dbReference type="ARBA" id="ARBA00012759"/>
    </source>
</evidence>
<feature type="region of interest" description="Disordered" evidence="9">
    <location>
        <begin position="2392"/>
        <end position="2420"/>
    </location>
</feature>
<evidence type="ECO:0000256" key="6">
    <source>
        <dbReference type="ARBA" id="ARBA00022786"/>
    </source>
</evidence>
<dbReference type="InterPro" id="IPR038765">
    <property type="entry name" value="Papain-like_cys_pep_sf"/>
</dbReference>
<dbReference type="InterPro" id="IPR050164">
    <property type="entry name" value="Peptidase_C19"/>
</dbReference>
<keyword evidence="4" id="KW-0597">Phosphoprotein</keyword>
<name>A0ABR0AHA4_9CRUS</name>
<dbReference type="PROSITE" id="PS50030">
    <property type="entry name" value="UBA"/>
    <property type="match status" value="1"/>
</dbReference>
<dbReference type="InterPro" id="IPR015940">
    <property type="entry name" value="UBA"/>
</dbReference>
<evidence type="ECO:0000256" key="2">
    <source>
        <dbReference type="ARBA" id="ARBA00009085"/>
    </source>
</evidence>
<dbReference type="CDD" id="cd17065">
    <property type="entry name" value="Ubl_UBP24"/>
    <property type="match status" value="1"/>
</dbReference>
<dbReference type="SUPFAM" id="SSF46934">
    <property type="entry name" value="UBA-like"/>
    <property type="match status" value="1"/>
</dbReference>
<dbReference type="Pfam" id="PF00627">
    <property type="entry name" value="UBA"/>
    <property type="match status" value="1"/>
</dbReference>
<feature type="region of interest" description="Disordered" evidence="9">
    <location>
        <begin position="989"/>
        <end position="1010"/>
    </location>
</feature>
<comment type="catalytic activity">
    <reaction evidence="1">
        <text>Thiol-dependent hydrolysis of ester, thioester, amide, peptide and isopeptide bonds formed by the C-terminal Gly of ubiquitin (a 76-residue protein attached to proteins as an intracellular targeting signal).</text>
        <dbReference type="EC" id="3.4.19.12"/>
    </reaction>
</comment>
<dbReference type="InterPro" id="IPR009060">
    <property type="entry name" value="UBA-like_sf"/>
</dbReference>
<dbReference type="PANTHER" id="PTHR24006">
    <property type="entry name" value="UBIQUITIN CARBOXYL-TERMINAL HYDROLASE"/>
    <property type="match status" value="1"/>
</dbReference>
<dbReference type="PROSITE" id="PS00972">
    <property type="entry name" value="USP_1"/>
    <property type="match status" value="1"/>
</dbReference>
<dbReference type="InterPro" id="IPR018200">
    <property type="entry name" value="USP_CS"/>
</dbReference>
<keyword evidence="8" id="KW-0788">Thiol protease</keyword>
<dbReference type="Pfam" id="PF00443">
    <property type="entry name" value="UCH"/>
    <property type="match status" value="1"/>
</dbReference>
<evidence type="ECO:0000313" key="13">
    <source>
        <dbReference type="Proteomes" id="UP001234178"/>
    </source>
</evidence>
<keyword evidence="6" id="KW-0833">Ubl conjugation pathway</keyword>
<comment type="similarity">
    <text evidence="2">Belongs to the peptidase C19 family.</text>
</comment>
<dbReference type="InterPro" id="IPR047061">
    <property type="entry name" value="UBP24_Ubl"/>
</dbReference>
<dbReference type="Gene3D" id="3.90.70.10">
    <property type="entry name" value="Cysteine proteinases"/>
    <property type="match status" value="1"/>
</dbReference>
<feature type="domain" description="USP" evidence="11">
    <location>
        <begin position="1748"/>
        <end position="2105"/>
    </location>
</feature>
<evidence type="ECO:0000259" key="10">
    <source>
        <dbReference type="PROSITE" id="PS50030"/>
    </source>
</evidence>
<dbReference type="SUPFAM" id="SSF54001">
    <property type="entry name" value="Cysteine proteinases"/>
    <property type="match status" value="1"/>
</dbReference>
<feature type="compositionally biased region" description="Low complexity" evidence="9">
    <location>
        <begin position="1431"/>
        <end position="1445"/>
    </location>
</feature>
<dbReference type="InterPro" id="IPR028889">
    <property type="entry name" value="USP"/>
</dbReference>
<evidence type="ECO:0000259" key="11">
    <source>
        <dbReference type="PROSITE" id="PS50235"/>
    </source>
</evidence>
<dbReference type="EMBL" id="JAOYFB010000037">
    <property type="protein sequence ID" value="KAK4024515.1"/>
    <property type="molecule type" value="Genomic_DNA"/>
</dbReference>
<feature type="domain" description="UBA" evidence="10">
    <location>
        <begin position="2"/>
        <end position="43"/>
    </location>
</feature>
<dbReference type="CDD" id="cd02659">
    <property type="entry name" value="peptidase_C19C"/>
    <property type="match status" value="1"/>
</dbReference>
<evidence type="ECO:0000256" key="5">
    <source>
        <dbReference type="ARBA" id="ARBA00022670"/>
    </source>
</evidence>
<dbReference type="SMART" id="SM00165">
    <property type="entry name" value="UBA"/>
    <property type="match status" value="1"/>
</dbReference>
<dbReference type="CDD" id="cd14286">
    <property type="entry name" value="UBA_UBP24"/>
    <property type="match status" value="1"/>
</dbReference>